<organism evidence="1 2">
    <name type="scientific">Sphingobacterium multivorum</name>
    <dbReference type="NCBI Taxonomy" id="28454"/>
    <lineage>
        <taxon>Bacteria</taxon>
        <taxon>Pseudomonadati</taxon>
        <taxon>Bacteroidota</taxon>
        <taxon>Sphingobacteriia</taxon>
        <taxon>Sphingobacteriales</taxon>
        <taxon>Sphingobacteriaceae</taxon>
        <taxon>Sphingobacterium</taxon>
    </lineage>
</organism>
<evidence type="ECO:0000313" key="2">
    <source>
        <dbReference type="Proteomes" id="UP000432350"/>
    </source>
</evidence>
<evidence type="ECO:0000313" key="1">
    <source>
        <dbReference type="EMBL" id="VXD05114.1"/>
    </source>
</evidence>
<name>A0A654DL63_SPHMU</name>
<gene>
    <name evidence="1" type="ORF">SPHINGO8BC_60409</name>
</gene>
<accession>A0A654DL63</accession>
<dbReference type="EMBL" id="CABWMV010000025">
    <property type="protein sequence ID" value="VXD05114.1"/>
    <property type="molecule type" value="Genomic_DNA"/>
</dbReference>
<protein>
    <submittedName>
        <fullName evidence="1">Uncharacterized protein</fullName>
    </submittedName>
</protein>
<dbReference type="AlphaFoldDB" id="A0A654DL63"/>
<sequence>MNIFSKTALIYEICMGLNDYLSDTTINSFLQRYKYVFNLYFSEVP</sequence>
<dbReference type="Proteomes" id="UP000432350">
    <property type="component" value="Unassembled WGS sequence"/>
</dbReference>
<proteinExistence type="predicted"/>
<reference evidence="1 2" key="1">
    <citation type="submission" date="2019-10" db="EMBL/GenBank/DDBJ databases">
        <authorList>
            <person name="Karimi E."/>
        </authorList>
    </citation>
    <scope>NUCLEOTIDE SEQUENCE [LARGE SCALE GENOMIC DNA]</scope>
    <source>
        <strain evidence="1">Sphingobacterium sp. 8BC</strain>
    </source>
</reference>